<dbReference type="InterPro" id="IPR002716">
    <property type="entry name" value="PIN_dom"/>
</dbReference>
<dbReference type="EMBL" id="BONE01000011">
    <property type="protein sequence ID" value="GIF72329.1"/>
    <property type="molecule type" value="Genomic_DNA"/>
</dbReference>
<keyword evidence="1" id="KW-0540">Nuclease</keyword>
<dbReference type="CDD" id="cd09872">
    <property type="entry name" value="PIN_Sll0205-like"/>
    <property type="match status" value="1"/>
</dbReference>
<evidence type="ECO:0000256" key="2">
    <source>
        <dbReference type="ARBA" id="ARBA00022723"/>
    </source>
</evidence>
<dbReference type="PANTHER" id="PTHR36173:SF2">
    <property type="entry name" value="RIBONUCLEASE VAPC16"/>
    <property type="match status" value="1"/>
</dbReference>
<keyword evidence="7" id="KW-1185">Reference proteome</keyword>
<gene>
    <name evidence="6" type="ORF">Asi02nite_18470</name>
</gene>
<keyword evidence="3" id="KW-0378">Hydrolase</keyword>
<keyword evidence="4" id="KW-0460">Magnesium</keyword>
<protein>
    <submittedName>
        <fullName evidence="6">Twitching motility protein PilT</fullName>
    </submittedName>
</protein>
<keyword evidence="2" id="KW-0479">Metal-binding</keyword>
<organism evidence="6 7">
    <name type="scientific">Asanoa siamensis</name>
    <dbReference type="NCBI Taxonomy" id="926357"/>
    <lineage>
        <taxon>Bacteria</taxon>
        <taxon>Bacillati</taxon>
        <taxon>Actinomycetota</taxon>
        <taxon>Actinomycetes</taxon>
        <taxon>Micromonosporales</taxon>
        <taxon>Micromonosporaceae</taxon>
        <taxon>Asanoa</taxon>
    </lineage>
</organism>
<dbReference type="InterPro" id="IPR052919">
    <property type="entry name" value="TA_system_RNase"/>
</dbReference>
<dbReference type="Pfam" id="PF01850">
    <property type="entry name" value="PIN"/>
    <property type="match status" value="1"/>
</dbReference>
<evidence type="ECO:0000256" key="4">
    <source>
        <dbReference type="ARBA" id="ARBA00022842"/>
    </source>
</evidence>
<evidence type="ECO:0000313" key="7">
    <source>
        <dbReference type="Proteomes" id="UP000604117"/>
    </source>
</evidence>
<dbReference type="InterPro" id="IPR029060">
    <property type="entry name" value="PIN-like_dom_sf"/>
</dbReference>
<dbReference type="SUPFAM" id="SSF88723">
    <property type="entry name" value="PIN domain-like"/>
    <property type="match status" value="1"/>
</dbReference>
<dbReference type="Gene3D" id="3.40.50.1010">
    <property type="entry name" value="5'-nuclease"/>
    <property type="match status" value="1"/>
</dbReference>
<name>A0ABQ4CM09_9ACTN</name>
<feature type="domain" description="PIN" evidence="5">
    <location>
        <begin position="6"/>
        <end position="107"/>
    </location>
</feature>
<sequence>MGLAADPELSDEMLDRLRHDPEIYLSPVTIWEIAIKQNLGKLKGPVDPAERVCDMGFRDLPITSAHATLAGRLPAYHRDPFDRMLVAQAIVEGLTVVTRDPEIMRYDVATLAV</sequence>
<proteinExistence type="predicted"/>
<accession>A0ABQ4CM09</accession>
<evidence type="ECO:0000259" key="5">
    <source>
        <dbReference type="Pfam" id="PF01850"/>
    </source>
</evidence>
<dbReference type="InterPro" id="IPR041705">
    <property type="entry name" value="PIN_Sll0205"/>
</dbReference>
<evidence type="ECO:0000313" key="6">
    <source>
        <dbReference type="EMBL" id="GIF72329.1"/>
    </source>
</evidence>
<dbReference type="PANTHER" id="PTHR36173">
    <property type="entry name" value="RIBONUCLEASE VAPC16-RELATED"/>
    <property type="match status" value="1"/>
</dbReference>
<dbReference type="Proteomes" id="UP000604117">
    <property type="component" value="Unassembled WGS sequence"/>
</dbReference>
<reference evidence="6 7" key="1">
    <citation type="submission" date="2021-01" db="EMBL/GenBank/DDBJ databases">
        <title>Whole genome shotgun sequence of Asanoa siamensis NBRC 107932.</title>
        <authorList>
            <person name="Komaki H."/>
            <person name="Tamura T."/>
        </authorList>
    </citation>
    <scope>NUCLEOTIDE SEQUENCE [LARGE SCALE GENOMIC DNA]</scope>
    <source>
        <strain evidence="6 7">NBRC 107932</strain>
    </source>
</reference>
<evidence type="ECO:0000256" key="1">
    <source>
        <dbReference type="ARBA" id="ARBA00022722"/>
    </source>
</evidence>
<evidence type="ECO:0000256" key="3">
    <source>
        <dbReference type="ARBA" id="ARBA00022801"/>
    </source>
</evidence>
<comment type="caution">
    <text evidence="6">The sequence shown here is derived from an EMBL/GenBank/DDBJ whole genome shotgun (WGS) entry which is preliminary data.</text>
</comment>